<reference evidence="2 3" key="1">
    <citation type="journal article" date="2014" name="PLoS Genet.">
        <title>Phylogenetically driven sequencing of extremely halophilic archaea reveals strategies for static and dynamic osmo-response.</title>
        <authorList>
            <person name="Becker E.A."/>
            <person name="Seitzer P.M."/>
            <person name="Tritt A."/>
            <person name="Larsen D."/>
            <person name="Krusor M."/>
            <person name="Yao A.I."/>
            <person name="Wu D."/>
            <person name="Madern D."/>
            <person name="Eisen J.A."/>
            <person name="Darling A.E."/>
            <person name="Facciotti M.T."/>
        </authorList>
    </citation>
    <scope>NUCLEOTIDE SEQUENCE [LARGE SCALE GENOMIC DNA]</scope>
    <source>
        <strain evidence="2 3">JCM 12255</strain>
    </source>
</reference>
<accession>L9XJR0</accession>
<comment type="caution">
    <text evidence="2">The sequence shown here is derived from an EMBL/GenBank/DDBJ whole genome shotgun (WGS) entry which is preliminary data.</text>
</comment>
<name>L9XJR0_9EURY</name>
<gene>
    <name evidence="2" type="ORF">C493_01195</name>
</gene>
<organism evidence="2 3">
    <name type="scientific">Natronolimnohabitans innermongolicus JCM 12255</name>
    <dbReference type="NCBI Taxonomy" id="1227499"/>
    <lineage>
        <taxon>Archaea</taxon>
        <taxon>Methanobacteriati</taxon>
        <taxon>Methanobacteriota</taxon>
        <taxon>Stenosarchaea group</taxon>
        <taxon>Halobacteria</taxon>
        <taxon>Halobacteriales</taxon>
        <taxon>Natrialbaceae</taxon>
        <taxon>Natronolimnohabitans</taxon>
    </lineage>
</organism>
<evidence type="ECO:0000256" key="1">
    <source>
        <dbReference type="SAM" id="MobiDB-lite"/>
    </source>
</evidence>
<sequence length="67" mass="7502">MSGSIADHRSARRTTSRPSSWTCTMYCRFAWIGSVTETAFDRSGATRRSSASESTWSYGRVPRFASE</sequence>
<evidence type="ECO:0000313" key="3">
    <source>
        <dbReference type="Proteomes" id="UP000011602"/>
    </source>
</evidence>
<evidence type="ECO:0000313" key="2">
    <source>
        <dbReference type="EMBL" id="ELY61960.1"/>
    </source>
</evidence>
<dbReference type="AlphaFoldDB" id="L9XJR0"/>
<dbReference type="EMBL" id="AOHZ01000008">
    <property type="protein sequence ID" value="ELY61960.1"/>
    <property type="molecule type" value="Genomic_DNA"/>
</dbReference>
<protein>
    <submittedName>
        <fullName evidence="2">Uncharacterized protein</fullName>
    </submittedName>
</protein>
<feature type="region of interest" description="Disordered" evidence="1">
    <location>
        <begin position="42"/>
        <end position="67"/>
    </location>
</feature>
<dbReference type="Proteomes" id="UP000011602">
    <property type="component" value="Unassembled WGS sequence"/>
</dbReference>
<feature type="compositionally biased region" description="Polar residues" evidence="1">
    <location>
        <begin position="46"/>
        <end position="57"/>
    </location>
</feature>
<proteinExistence type="predicted"/>
<keyword evidence="3" id="KW-1185">Reference proteome</keyword>